<evidence type="ECO:0000313" key="7">
    <source>
        <dbReference type="EMBL" id="QDL36435.1"/>
    </source>
</evidence>
<organism evidence="7 8">
    <name type="scientific">Rhodoferax sediminis</name>
    <dbReference type="NCBI Taxonomy" id="2509614"/>
    <lineage>
        <taxon>Bacteria</taxon>
        <taxon>Pseudomonadati</taxon>
        <taxon>Pseudomonadota</taxon>
        <taxon>Betaproteobacteria</taxon>
        <taxon>Burkholderiales</taxon>
        <taxon>Comamonadaceae</taxon>
        <taxon>Rhodoferax</taxon>
    </lineage>
</organism>
<name>A0A515D7P4_9BURK</name>
<keyword evidence="5 6" id="KW-0472">Membrane</keyword>
<dbReference type="PANTHER" id="PTHR11101:SF80">
    <property type="entry name" value="PHOSPHATE TRANSPORTER"/>
    <property type="match status" value="1"/>
</dbReference>
<feature type="transmembrane region" description="Helical" evidence="6">
    <location>
        <begin position="74"/>
        <end position="96"/>
    </location>
</feature>
<keyword evidence="8" id="KW-1185">Reference proteome</keyword>
<dbReference type="OrthoDB" id="9779554at2"/>
<evidence type="ECO:0000256" key="6">
    <source>
        <dbReference type="SAM" id="Phobius"/>
    </source>
</evidence>
<dbReference type="PANTHER" id="PTHR11101">
    <property type="entry name" value="PHOSPHATE TRANSPORTER"/>
    <property type="match status" value="1"/>
</dbReference>
<proteinExistence type="predicted"/>
<evidence type="ECO:0000256" key="4">
    <source>
        <dbReference type="ARBA" id="ARBA00022989"/>
    </source>
</evidence>
<dbReference type="RefSeq" id="WP_142817608.1">
    <property type="nucleotide sequence ID" value="NZ_CP035503.1"/>
</dbReference>
<feature type="transmembrane region" description="Helical" evidence="6">
    <location>
        <begin position="252"/>
        <end position="269"/>
    </location>
</feature>
<reference evidence="7 8" key="1">
    <citation type="submission" date="2019-01" db="EMBL/GenBank/DDBJ databases">
        <title>Genomic insights into a novel species Rhodoferax sp.</title>
        <authorList>
            <person name="Jin L."/>
        </authorList>
    </citation>
    <scope>NUCLEOTIDE SEQUENCE [LARGE SCALE GENOMIC DNA]</scope>
    <source>
        <strain evidence="7 8">CHu59-6-5</strain>
    </source>
</reference>
<evidence type="ECO:0000256" key="1">
    <source>
        <dbReference type="ARBA" id="ARBA00004141"/>
    </source>
</evidence>
<feature type="transmembrane region" description="Helical" evidence="6">
    <location>
        <begin position="41"/>
        <end position="62"/>
    </location>
</feature>
<protein>
    <submittedName>
        <fullName evidence="7">Inorganic phosphate transporter</fullName>
    </submittedName>
</protein>
<gene>
    <name evidence="7" type="ORF">EUB48_03315</name>
</gene>
<dbReference type="Proteomes" id="UP000316798">
    <property type="component" value="Chromosome"/>
</dbReference>
<dbReference type="AlphaFoldDB" id="A0A515D7P4"/>
<keyword evidence="3 6" id="KW-0812">Transmembrane</keyword>
<keyword evidence="4 6" id="KW-1133">Transmembrane helix</keyword>
<feature type="transmembrane region" description="Helical" evidence="6">
    <location>
        <begin position="337"/>
        <end position="356"/>
    </location>
</feature>
<evidence type="ECO:0000313" key="8">
    <source>
        <dbReference type="Proteomes" id="UP000316798"/>
    </source>
</evidence>
<dbReference type="InterPro" id="IPR001204">
    <property type="entry name" value="Phos_transporter"/>
</dbReference>
<dbReference type="EMBL" id="CP035503">
    <property type="protein sequence ID" value="QDL36435.1"/>
    <property type="molecule type" value="Genomic_DNA"/>
</dbReference>
<evidence type="ECO:0000256" key="5">
    <source>
        <dbReference type="ARBA" id="ARBA00023136"/>
    </source>
</evidence>
<sequence>MEWLLVASALFVALSNGANDNFKGFATVWGSDTLTYRKALALAAVATVAGSLASIALAGSLVEQFSGKGLVPDAVASAPLFILAVAAATAATVFLATRLGFPVSTTHALIGGLIGAGVAQAGTQVHLAQLADAFLLPLLVSPILSALLGMAAWRFMRMRRSEDDCACIVAAVPAPALAIGGTTAGRLPLPNIIVASDAHCDRVPTQARVSVSRSMDWLHVLSAMSICFARGVNDTPKLAALLVAAHLLKTDMSIVLIAVAMMIGGLLFARRVAETMSRRVTRMDHIQGLTANLITAALVLLASKLGLPVSTTHVCVGSIGGVGASAGRVNWQALRGILLSWVATLPIAAVVAWSVARLA</sequence>
<feature type="transmembrane region" description="Helical" evidence="6">
    <location>
        <begin position="289"/>
        <end position="307"/>
    </location>
</feature>
<comment type="subcellular location">
    <subcellularLocation>
        <location evidence="1">Membrane</location>
        <topology evidence="1">Multi-pass membrane protein</topology>
    </subcellularLocation>
</comment>
<accession>A0A515D7P4</accession>
<dbReference type="GO" id="GO:0016020">
    <property type="term" value="C:membrane"/>
    <property type="evidence" value="ECO:0007669"/>
    <property type="project" value="UniProtKB-SubCell"/>
</dbReference>
<dbReference type="GO" id="GO:0005315">
    <property type="term" value="F:phosphate transmembrane transporter activity"/>
    <property type="evidence" value="ECO:0007669"/>
    <property type="project" value="InterPro"/>
</dbReference>
<keyword evidence="2" id="KW-0813">Transport</keyword>
<feature type="transmembrane region" description="Helical" evidence="6">
    <location>
        <begin position="134"/>
        <end position="153"/>
    </location>
</feature>
<evidence type="ECO:0000256" key="2">
    <source>
        <dbReference type="ARBA" id="ARBA00022448"/>
    </source>
</evidence>
<dbReference type="GO" id="GO:0035435">
    <property type="term" value="P:phosphate ion transmembrane transport"/>
    <property type="evidence" value="ECO:0007669"/>
    <property type="project" value="TreeGrafter"/>
</dbReference>
<dbReference type="Pfam" id="PF01384">
    <property type="entry name" value="PHO4"/>
    <property type="match status" value="1"/>
</dbReference>
<evidence type="ECO:0000256" key="3">
    <source>
        <dbReference type="ARBA" id="ARBA00022692"/>
    </source>
</evidence>
<dbReference type="KEGG" id="rhf:EUB48_03315"/>